<dbReference type="STRING" id="905079.L1IN14"/>
<sequence>MFAPLHQLPDDDEYNIPRSPSEAEEEEEEGNAKRFLPCLTKVTLLGTLFLVLLMSVLLVGDISSRSSPICQAEVIIVRHGEKPADSSDNGLSMVGHARAVYISNCSLHVSRILDRGPPNRLVAARTEPGKSSRAFDTLLPLSEQLGLPVESSIGKKDMSSLLLLLSSLSCGDTALVSWHHELIPDIVRSLGAPNAEDFAAWPDQCPSESWPEPSWLPGNSVCYDEVWKVRITAAGKTAGRRKKKLKGKLRGWYAGNVERFQQGFAGVAGGRCRQDFQRIS</sequence>
<dbReference type="GeneID" id="17294256"/>
<dbReference type="OMA" id="WQHEELP"/>
<evidence type="ECO:0000313" key="3">
    <source>
        <dbReference type="EnsemblProtists" id="EKX37492"/>
    </source>
</evidence>
<evidence type="ECO:0000256" key="1">
    <source>
        <dbReference type="SAM" id="MobiDB-lite"/>
    </source>
</evidence>
<evidence type="ECO:0000313" key="2">
    <source>
        <dbReference type="EMBL" id="EKX37492.1"/>
    </source>
</evidence>
<name>L1IN14_GUITC</name>
<accession>L1IN14</accession>
<reference evidence="3" key="3">
    <citation type="submission" date="2015-06" db="UniProtKB">
        <authorList>
            <consortium name="EnsemblProtists"/>
        </authorList>
    </citation>
    <scope>IDENTIFICATION</scope>
</reference>
<dbReference type="EMBL" id="JH993058">
    <property type="protein sequence ID" value="EKX37492.1"/>
    <property type="molecule type" value="Genomic_DNA"/>
</dbReference>
<dbReference type="AlphaFoldDB" id="L1IN14"/>
<organism evidence="2">
    <name type="scientific">Guillardia theta (strain CCMP2712)</name>
    <name type="common">Cryptophyte</name>
    <dbReference type="NCBI Taxonomy" id="905079"/>
    <lineage>
        <taxon>Eukaryota</taxon>
        <taxon>Cryptophyceae</taxon>
        <taxon>Pyrenomonadales</taxon>
        <taxon>Geminigeraceae</taxon>
        <taxon>Guillardia</taxon>
    </lineage>
</organism>
<dbReference type="eggNOG" id="ENOG502RZAI">
    <property type="taxonomic scope" value="Eukaryota"/>
</dbReference>
<feature type="region of interest" description="Disordered" evidence="1">
    <location>
        <begin position="1"/>
        <end position="32"/>
    </location>
</feature>
<proteinExistence type="predicted"/>
<dbReference type="KEGG" id="gtt:GUITHDRAFT_116299"/>
<reference evidence="2 4" key="1">
    <citation type="journal article" date="2012" name="Nature">
        <title>Algal genomes reveal evolutionary mosaicism and the fate of nucleomorphs.</title>
        <authorList>
            <consortium name="DOE Joint Genome Institute"/>
            <person name="Curtis B.A."/>
            <person name="Tanifuji G."/>
            <person name="Burki F."/>
            <person name="Gruber A."/>
            <person name="Irimia M."/>
            <person name="Maruyama S."/>
            <person name="Arias M.C."/>
            <person name="Ball S.G."/>
            <person name="Gile G.H."/>
            <person name="Hirakawa Y."/>
            <person name="Hopkins J.F."/>
            <person name="Kuo A."/>
            <person name="Rensing S.A."/>
            <person name="Schmutz J."/>
            <person name="Symeonidi A."/>
            <person name="Elias M."/>
            <person name="Eveleigh R.J."/>
            <person name="Herman E.K."/>
            <person name="Klute M.J."/>
            <person name="Nakayama T."/>
            <person name="Obornik M."/>
            <person name="Reyes-Prieto A."/>
            <person name="Armbrust E.V."/>
            <person name="Aves S.J."/>
            <person name="Beiko R.G."/>
            <person name="Coutinho P."/>
            <person name="Dacks J.B."/>
            <person name="Durnford D.G."/>
            <person name="Fast N.M."/>
            <person name="Green B.R."/>
            <person name="Grisdale C.J."/>
            <person name="Hempel F."/>
            <person name="Henrissat B."/>
            <person name="Hoppner M.P."/>
            <person name="Ishida K."/>
            <person name="Kim E."/>
            <person name="Koreny L."/>
            <person name="Kroth P.G."/>
            <person name="Liu Y."/>
            <person name="Malik S.B."/>
            <person name="Maier U.G."/>
            <person name="McRose D."/>
            <person name="Mock T."/>
            <person name="Neilson J.A."/>
            <person name="Onodera N.T."/>
            <person name="Poole A.M."/>
            <person name="Pritham E.J."/>
            <person name="Richards T.A."/>
            <person name="Rocap G."/>
            <person name="Roy S.W."/>
            <person name="Sarai C."/>
            <person name="Schaack S."/>
            <person name="Shirato S."/>
            <person name="Slamovits C.H."/>
            <person name="Spencer D.F."/>
            <person name="Suzuki S."/>
            <person name="Worden A.Z."/>
            <person name="Zauner S."/>
            <person name="Barry K."/>
            <person name="Bell C."/>
            <person name="Bharti A.K."/>
            <person name="Crow J.A."/>
            <person name="Grimwood J."/>
            <person name="Kramer R."/>
            <person name="Lindquist E."/>
            <person name="Lucas S."/>
            <person name="Salamov A."/>
            <person name="McFadden G.I."/>
            <person name="Lane C.E."/>
            <person name="Keeling P.J."/>
            <person name="Gray M.W."/>
            <person name="Grigoriev I.V."/>
            <person name="Archibald J.M."/>
        </authorList>
    </citation>
    <scope>NUCLEOTIDE SEQUENCE</scope>
    <source>
        <strain evidence="2 4">CCMP2712</strain>
    </source>
</reference>
<dbReference type="HOGENOM" id="CLU_995531_0_0_1"/>
<dbReference type="RefSeq" id="XP_005824472.1">
    <property type="nucleotide sequence ID" value="XM_005824415.1"/>
</dbReference>
<protein>
    <recommendedName>
        <fullName evidence="5">Phosphoglycerate mutase</fullName>
    </recommendedName>
</protein>
<dbReference type="Proteomes" id="UP000011087">
    <property type="component" value="Unassembled WGS sequence"/>
</dbReference>
<gene>
    <name evidence="2" type="ORF">GUITHDRAFT_116299</name>
</gene>
<dbReference type="OrthoDB" id="425925at2759"/>
<evidence type="ECO:0008006" key="5">
    <source>
        <dbReference type="Google" id="ProtNLM"/>
    </source>
</evidence>
<evidence type="ECO:0000313" key="4">
    <source>
        <dbReference type="Proteomes" id="UP000011087"/>
    </source>
</evidence>
<dbReference type="EnsemblProtists" id="EKX37492">
    <property type="protein sequence ID" value="EKX37492"/>
    <property type="gene ID" value="GUITHDRAFT_116299"/>
</dbReference>
<reference evidence="4" key="2">
    <citation type="submission" date="2012-11" db="EMBL/GenBank/DDBJ databases">
        <authorList>
            <person name="Kuo A."/>
            <person name="Curtis B.A."/>
            <person name="Tanifuji G."/>
            <person name="Burki F."/>
            <person name="Gruber A."/>
            <person name="Irimia M."/>
            <person name="Maruyama S."/>
            <person name="Arias M.C."/>
            <person name="Ball S.G."/>
            <person name="Gile G.H."/>
            <person name="Hirakawa Y."/>
            <person name="Hopkins J.F."/>
            <person name="Rensing S.A."/>
            <person name="Schmutz J."/>
            <person name="Symeonidi A."/>
            <person name="Elias M."/>
            <person name="Eveleigh R.J."/>
            <person name="Herman E.K."/>
            <person name="Klute M.J."/>
            <person name="Nakayama T."/>
            <person name="Obornik M."/>
            <person name="Reyes-Prieto A."/>
            <person name="Armbrust E.V."/>
            <person name="Aves S.J."/>
            <person name="Beiko R.G."/>
            <person name="Coutinho P."/>
            <person name="Dacks J.B."/>
            <person name="Durnford D.G."/>
            <person name="Fast N.M."/>
            <person name="Green B.R."/>
            <person name="Grisdale C."/>
            <person name="Hempe F."/>
            <person name="Henrissat B."/>
            <person name="Hoppner M.P."/>
            <person name="Ishida K.-I."/>
            <person name="Kim E."/>
            <person name="Koreny L."/>
            <person name="Kroth P.G."/>
            <person name="Liu Y."/>
            <person name="Malik S.-B."/>
            <person name="Maier U.G."/>
            <person name="McRose D."/>
            <person name="Mock T."/>
            <person name="Neilson J.A."/>
            <person name="Onodera N.T."/>
            <person name="Poole A.M."/>
            <person name="Pritham E.J."/>
            <person name="Richards T.A."/>
            <person name="Rocap G."/>
            <person name="Roy S.W."/>
            <person name="Sarai C."/>
            <person name="Schaack S."/>
            <person name="Shirato S."/>
            <person name="Slamovits C.H."/>
            <person name="Spencer D.F."/>
            <person name="Suzuki S."/>
            <person name="Worden A.Z."/>
            <person name="Zauner S."/>
            <person name="Barry K."/>
            <person name="Bell C."/>
            <person name="Bharti A.K."/>
            <person name="Crow J.A."/>
            <person name="Grimwood J."/>
            <person name="Kramer R."/>
            <person name="Lindquist E."/>
            <person name="Lucas S."/>
            <person name="Salamov A."/>
            <person name="McFadden G.I."/>
            <person name="Lane C.E."/>
            <person name="Keeling P.J."/>
            <person name="Gray M.W."/>
            <person name="Grigoriev I.V."/>
            <person name="Archibald J.M."/>
        </authorList>
    </citation>
    <scope>NUCLEOTIDE SEQUENCE</scope>
    <source>
        <strain evidence="4">CCMP2712</strain>
    </source>
</reference>
<dbReference type="PaxDb" id="55529-EKX37492"/>
<keyword evidence="4" id="KW-1185">Reference proteome</keyword>